<organism evidence="4 5">
    <name type="scientific">Caldicellulosiruptor changbaiensis</name>
    <dbReference type="NCBI Taxonomy" id="1222016"/>
    <lineage>
        <taxon>Bacteria</taxon>
        <taxon>Bacillati</taxon>
        <taxon>Bacillota</taxon>
        <taxon>Bacillota incertae sedis</taxon>
        <taxon>Caldicellulosiruptorales</taxon>
        <taxon>Caldicellulosiruptoraceae</taxon>
        <taxon>Caldicellulosiruptor</taxon>
    </lineage>
</organism>
<feature type="region of interest" description="Disordered" evidence="3">
    <location>
        <begin position="109"/>
        <end position="128"/>
    </location>
</feature>
<reference evidence="4 5" key="1">
    <citation type="submission" date="2018-12" db="EMBL/GenBank/DDBJ databases">
        <title>Genome sequence from the cellulolytic species, Caldicellulosiruptor changbaiensis.</title>
        <authorList>
            <person name="Blumer-Schuette S.E."/>
            <person name="Mendoza C."/>
        </authorList>
    </citation>
    <scope>NUCLEOTIDE SEQUENCE [LARGE SCALE GENOMIC DNA]</scope>
    <source>
        <strain evidence="4 5">CBS-Z</strain>
    </source>
</reference>
<dbReference type="Pfam" id="PF01905">
    <property type="entry name" value="DevR"/>
    <property type="match status" value="1"/>
</dbReference>
<dbReference type="EMBL" id="CP034791">
    <property type="protein sequence ID" value="AZT91382.1"/>
    <property type="molecule type" value="Genomic_DNA"/>
</dbReference>
<dbReference type="InterPro" id="IPR010154">
    <property type="entry name" value="CRISPR-assoc_Cas7/Cst2/DevR"/>
</dbReference>
<evidence type="ECO:0000256" key="2">
    <source>
        <dbReference type="ARBA" id="ARBA00025626"/>
    </source>
</evidence>
<feature type="compositionally biased region" description="Basic and acidic residues" evidence="3">
    <location>
        <begin position="114"/>
        <end position="128"/>
    </location>
</feature>
<name>A0A3T0D9B7_9FIRM</name>
<dbReference type="NCBIfam" id="TIGR01875">
    <property type="entry name" value="cas_MJ0381"/>
    <property type="match status" value="1"/>
</dbReference>
<dbReference type="RefSeq" id="WP_127352708.1">
    <property type="nucleotide sequence ID" value="NZ_CP034791.1"/>
</dbReference>
<proteinExistence type="predicted"/>
<dbReference type="InterPro" id="IPR013414">
    <property type="entry name" value="Cas7/Cst2/DevR_sub_I-B/Tneap"/>
</dbReference>
<dbReference type="Proteomes" id="UP000282930">
    <property type="component" value="Chromosome"/>
</dbReference>
<gene>
    <name evidence="4" type="primary">cas7i</name>
    <name evidence="4" type="ORF">ELD05_12635</name>
</gene>
<comment type="function">
    <text evidence="2">CRISPR (clustered regularly interspaced short palindromic repeat) is an adaptive immune system that provides protection against mobile genetic elements (viruses, transposable elements and conjugative plasmids). CRISPR clusters contain spacers, sequences complementary to antecedent mobile elements, and target invading nucleic acids. CRISPR clusters are transcribed and processed into CRISPR RNA (crRNA).</text>
</comment>
<evidence type="ECO:0000256" key="1">
    <source>
        <dbReference type="ARBA" id="ARBA00023118"/>
    </source>
</evidence>
<protein>
    <submittedName>
        <fullName evidence="4">Type I-B CRISPR-associated protein Cas7/Cst2/DevR</fullName>
    </submittedName>
</protein>
<accession>A0A3T0D9B7</accession>
<dbReference type="KEGG" id="ccha:ELD05_12635"/>
<evidence type="ECO:0000313" key="4">
    <source>
        <dbReference type="EMBL" id="AZT91382.1"/>
    </source>
</evidence>
<evidence type="ECO:0000313" key="5">
    <source>
        <dbReference type="Proteomes" id="UP000282930"/>
    </source>
</evidence>
<keyword evidence="5" id="KW-1185">Reference proteome</keyword>
<dbReference type="NCBIfam" id="TIGR02585">
    <property type="entry name" value="cas_Cst2_DevR"/>
    <property type="match status" value="2"/>
</dbReference>
<evidence type="ECO:0000256" key="3">
    <source>
        <dbReference type="SAM" id="MobiDB-lite"/>
    </source>
</evidence>
<dbReference type="GO" id="GO:0051607">
    <property type="term" value="P:defense response to virus"/>
    <property type="evidence" value="ECO:0007669"/>
    <property type="project" value="UniProtKB-KW"/>
</dbReference>
<keyword evidence="1" id="KW-0051">Antiviral defense</keyword>
<dbReference type="AlphaFoldDB" id="A0A3T0D9B7"/>
<sequence>MVKKGFTASIIFLGNSLNYGEGFSNFSELKKFARGDGNLYTFGSRQSLRYDIVRLGSERFGWELVETKREGQKGTIQFKIEEKDIAEAIKKYEELDLFGYMITKRAQRGKKKKGNEGEETKDEEKGESLTRSAVVRLSNAISLEPYKNDLEFLSNKGMADRLEDKEKNRNANIANIEFHNSFYTYTITIDLSRVGVIEDNKNVKEVVEKEEKFKRVSELLDVIKFLNRNIRGRCENLSPLFIIGGVYDIVHPFFLGRLQVKGLNQKYYIVKEPIESTLNMQIWNNKKVKDDTYIGAMPGVFENLDEIGSLVPSGVISVDEFFNNVKEKIKDYYEVK</sequence>